<evidence type="ECO:0000313" key="2">
    <source>
        <dbReference type="EMBL" id="QKZ20278.1"/>
    </source>
</evidence>
<reference evidence="2 3" key="1">
    <citation type="submission" date="2020-06" db="EMBL/GenBank/DDBJ databases">
        <title>Genome mining for natural products.</title>
        <authorList>
            <person name="Zhang B."/>
            <person name="Shi J."/>
            <person name="Ge H."/>
        </authorList>
    </citation>
    <scope>NUCLEOTIDE SEQUENCE [LARGE SCALE GENOMIC DNA]</scope>
    <source>
        <strain evidence="2 3">NA02069</strain>
    </source>
</reference>
<proteinExistence type="predicted"/>
<dbReference type="EMBL" id="CP056041">
    <property type="protein sequence ID" value="QKZ20278.1"/>
    <property type="molecule type" value="Genomic_DNA"/>
</dbReference>
<sequence>MTAADATPHPDTPVPADPDPLPQLYKVCSYCDGQWLKPNPVYAEHSEQGRALLQAAIEARQAAGLSGGDEDPEAVDRMAPYTDRLVTDPLHDKLGPAADKARIATTAWRIHQSTPPTGPDGLPEDEELYCIECDGQSGYQPTAAGFQILQFLHIFRPPPSRRP</sequence>
<dbReference type="Proteomes" id="UP000509418">
    <property type="component" value="Chromosome"/>
</dbReference>
<feature type="region of interest" description="Disordered" evidence="1">
    <location>
        <begin position="1"/>
        <end position="21"/>
    </location>
</feature>
<dbReference type="RefSeq" id="WP_176576338.1">
    <property type="nucleotide sequence ID" value="NZ_CBDRGH010000069.1"/>
</dbReference>
<dbReference type="AlphaFoldDB" id="A0A7H8TBA6"/>
<keyword evidence="3" id="KW-1185">Reference proteome</keyword>
<evidence type="ECO:0000313" key="3">
    <source>
        <dbReference type="Proteomes" id="UP000509418"/>
    </source>
</evidence>
<accession>A0A7H8TBA6</accession>
<feature type="compositionally biased region" description="Pro residues" evidence="1">
    <location>
        <begin position="10"/>
        <end position="21"/>
    </location>
</feature>
<gene>
    <name evidence="2" type="ORF">HUT05_24755</name>
</gene>
<evidence type="ECO:0000256" key="1">
    <source>
        <dbReference type="SAM" id="MobiDB-lite"/>
    </source>
</evidence>
<name>A0A7H8TBA6_STRCX</name>
<protein>
    <submittedName>
        <fullName evidence="2">Uncharacterized protein</fullName>
    </submittedName>
</protein>
<organism evidence="2 3">
    <name type="scientific">Streptomyces chartreusis</name>
    <dbReference type="NCBI Taxonomy" id="1969"/>
    <lineage>
        <taxon>Bacteria</taxon>
        <taxon>Bacillati</taxon>
        <taxon>Actinomycetota</taxon>
        <taxon>Actinomycetes</taxon>
        <taxon>Kitasatosporales</taxon>
        <taxon>Streptomycetaceae</taxon>
        <taxon>Streptomyces</taxon>
    </lineage>
</organism>